<evidence type="ECO:0000256" key="2">
    <source>
        <dbReference type="ARBA" id="ARBA00005810"/>
    </source>
</evidence>
<proteinExistence type="inferred from homology"/>
<feature type="domain" description="7,8-dihydro-6-hydroxymethylpterin-pyrophosphokinase" evidence="13">
    <location>
        <begin position="91"/>
        <end position="102"/>
    </location>
</feature>
<evidence type="ECO:0000256" key="6">
    <source>
        <dbReference type="ARBA" id="ARBA00022741"/>
    </source>
</evidence>
<evidence type="ECO:0000256" key="1">
    <source>
        <dbReference type="ARBA" id="ARBA00005051"/>
    </source>
</evidence>
<keyword evidence="7 14" id="KW-0418">Kinase</keyword>
<accession>A0A2X0RBF8</accession>
<evidence type="ECO:0000256" key="7">
    <source>
        <dbReference type="ARBA" id="ARBA00022777"/>
    </source>
</evidence>
<comment type="pathway">
    <text evidence="1">Cofactor biosynthesis; tetrahydrofolate biosynthesis; 2-amino-4-hydroxy-6-hydroxymethyl-7,8-dihydropteridine diphosphate from 7,8-dihydroneopterin triphosphate: step 4/4.</text>
</comment>
<dbReference type="GO" id="GO:0016301">
    <property type="term" value="F:kinase activity"/>
    <property type="evidence" value="ECO:0007669"/>
    <property type="project" value="UniProtKB-KW"/>
</dbReference>
<dbReference type="Gene3D" id="3.30.70.560">
    <property type="entry name" value="7,8-Dihydro-6-hydroxymethylpterin-pyrophosphokinase HPPK"/>
    <property type="match status" value="1"/>
</dbReference>
<evidence type="ECO:0000256" key="9">
    <source>
        <dbReference type="ARBA" id="ARBA00022909"/>
    </source>
</evidence>
<dbReference type="UniPathway" id="UPA00077">
    <property type="reaction ID" value="UER00155"/>
</dbReference>
<name>A0A2X0RBF8_9PROT</name>
<dbReference type="InterPro" id="IPR035907">
    <property type="entry name" value="Hppk_sf"/>
</dbReference>
<evidence type="ECO:0000256" key="12">
    <source>
        <dbReference type="ARBA" id="ARBA00033413"/>
    </source>
</evidence>
<evidence type="ECO:0000256" key="8">
    <source>
        <dbReference type="ARBA" id="ARBA00022840"/>
    </source>
</evidence>
<evidence type="ECO:0000256" key="5">
    <source>
        <dbReference type="ARBA" id="ARBA00022679"/>
    </source>
</evidence>
<keyword evidence="8" id="KW-0067">ATP-binding</keyword>
<dbReference type="PROSITE" id="PS00794">
    <property type="entry name" value="HPPK"/>
    <property type="match status" value="1"/>
</dbReference>
<dbReference type="GO" id="GO:0046654">
    <property type="term" value="P:tetrahydrofolate biosynthetic process"/>
    <property type="evidence" value="ECO:0007669"/>
    <property type="project" value="UniProtKB-UniPathway"/>
</dbReference>
<dbReference type="EC" id="2.7.6.3" evidence="3"/>
<reference evidence="14" key="1">
    <citation type="submission" date="2018-05" db="EMBL/GenBank/DDBJ databases">
        <authorList>
            <person name="Lanie J.A."/>
            <person name="Ng W.-L."/>
            <person name="Kazmierczak K.M."/>
            <person name="Andrzejewski T.M."/>
            <person name="Davidsen T.M."/>
            <person name="Wayne K.J."/>
            <person name="Tettelin H."/>
            <person name="Glass J.I."/>
            <person name="Rusch D."/>
            <person name="Podicherti R."/>
            <person name="Tsui H.-C.T."/>
            <person name="Winkler M.E."/>
        </authorList>
    </citation>
    <scope>NUCLEOTIDE SEQUENCE</scope>
    <source>
        <strain evidence="14">KNB</strain>
    </source>
</reference>
<evidence type="ECO:0000256" key="4">
    <source>
        <dbReference type="ARBA" id="ARBA00016218"/>
    </source>
</evidence>
<dbReference type="GO" id="GO:0003848">
    <property type="term" value="F:2-amino-4-hydroxy-6-hydroxymethyldihydropteridine diphosphokinase activity"/>
    <property type="evidence" value="ECO:0007669"/>
    <property type="project" value="UniProtKB-EC"/>
</dbReference>
<keyword evidence="6" id="KW-0547">Nucleotide-binding</keyword>
<dbReference type="EMBL" id="LS423452">
    <property type="protein sequence ID" value="SPS04934.1"/>
    <property type="molecule type" value="Genomic_DNA"/>
</dbReference>
<dbReference type="GO" id="GO:0046656">
    <property type="term" value="P:folic acid biosynthetic process"/>
    <property type="evidence" value="ECO:0007669"/>
    <property type="project" value="UniProtKB-KW"/>
</dbReference>
<keyword evidence="9" id="KW-0289">Folate biosynthesis</keyword>
<evidence type="ECO:0000313" key="14">
    <source>
        <dbReference type="EMBL" id="SPS04934.1"/>
    </source>
</evidence>
<comment type="function">
    <text evidence="10">Catalyzes the transfer of pyrophosphate from adenosine triphosphate (ATP) to 6-hydroxymethyl-7,8-dihydropterin, an enzymatic step in folate biosynthesis pathway.</text>
</comment>
<evidence type="ECO:0000256" key="10">
    <source>
        <dbReference type="ARBA" id="ARBA00029409"/>
    </source>
</evidence>
<protein>
    <recommendedName>
        <fullName evidence="4">2-amino-4-hydroxy-6-hydroxymethyldihydropteridine pyrophosphokinase</fullName>
        <ecNumber evidence="3">2.7.6.3</ecNumber>
    </recommendedName>
    <alternativeName>
        <fullName evidence="11">6-hydroxymethyl-7,8-dihydropterin pyrophosphokinase</fullName>
    </alternativeName>
    <alternativeName>
        <fullName evidence="12">7,8-dihydro-6-hydroxymethylpterin-pyrophosphokinase</fullName>
    </alternativeName>
</protein>
<organism evidence="14">
    <name type="scientific">Candidatus Nitrotoga fabula</name>
    <dbReference type="NCBI Taxonomy" id="2182327"/>
    <lineage>
        <taxon>Bacteria</taxon>
        <taxon>Pseudomonadati</taxon>
        <taxon>Pseudomonadota</taxon>
        <taxon>Betaproteobacteria</taxon>
        <taxon>Nitrosomonadales</taxon>
        <taxon>Gallionellaceae</taxon>
        <taxon>Candidatus Nitrotoga</taxon>
    </lineage>
</organism>
<dbReference type="Pfam" id="PF01288">
    <property type="entry name" value="HPPK"/>
    <property type="match status" value="1"/>
</dbReference>
<keyword evidence="5 14" id="KW-0808">Transferase</keyword>
<evidence type="ECO:0000256" key="11">
    <source>
        <dbReference type="ARBA" id="ARBA00029766"/>
    </source>
</evidence>
<dbReference type="CDD" id="cd00483">
    <property type="entry name" value="HPPK"/>
    <property type="match status" value="1"/>
</dbReference>
<dbReference type="InterPro" id="IPR000550">
    <property type="entry name" value="Hppk"/>
</dbReference>
<evidence type="ECO:0000256" key="3">
    <source>
        <dbReference type="ARBA" id="ARBA00013253"/>
    </source>
</evidence>
<gene>
    <name evidence="14" type="primary">folK</name>
    <name evidence="14" type="ORF">NITFAB_0523</name>
</gene>
<comment type="similarity">
    <text evidence="2">Belongs to the HPPK family.</text>
</comment>
<dbReference type="NCBIfam" id="TIGR01498">
    <property type="entry name" value="folK"/>
    <property type="match status" value="1"/>
</dbReference>
<dbReference type="GO" id="GO:0005524">
    <property type="term" value="F:ATP binding"/>
    <property type="evidence" value="ECO:0007669"/>
    <property type="project" value="UniProtKB-KW"/>
</dbReference>
<evidence type="ECO:0000259" key="13">
    <source>
        <dbReference type="PROSITE" id="PS00794"/>
    </source>
</evidence>
<dbReference type="SUPFAM" id="SSF55083">
    <property type="entry name" value="6-hydroxymethyl-7,8-dihydropterin pyrophosphokinase, HPPK"/>
    <property type="match status" value="1"/>
</dbReference>
<dbReference type="PANTHER" id="PTHR43071">
    <property type="entry name" value="2-AMINO-4-HYDROXY-6-HYDROXYMETHYLDIHYDROPTERIDINE PYROPHOSPHOKINASE"/>
    <property type="match status" value="1"/>
</dbReference>
<sequence>MSFKHTAFIGLGSNLDNPCKQVTYALRALARIPSIRISASSSLYRSAPVGYCDQPDFVNAVAQLETTLSPISLLDILLELERECGRTREFRNAPRTLDLDVLLYDDLQHQEHNLIIPHPEMHRRAFVLRPLWEIAPDCIIPGIGAVSEALLHCREQQLERIGDVI</sequence>
<dbReference type="PANTHER" id="PTHR43071:SF1">
    <property type="entry name" value="2-AMINO-4-HYDROXY-6-HYDROXYMETHYLDIHYDROPTERIDINE PYROPHOSPHOKINASE"/>
    <property type="match status" value="1"/>
</dbReference>
<dbReference type="AlphaFoldDB" id="A0A2X0RBF8"/>